<dbReference type="PANTHER" id="PTHR10910:SF145">
    <property type="entry name" value="DOUBLE-STRANDED RNA-SPECIFIC ADENOSINE DEAMINASE-LIKE"/>
    <property type="match status" value="1"/>
</dbReference>
<dbReference type="Proteomes" id="UP000663864">
    <property type="component" value="Unassembled WGS sequence"/>
</dbReference>
<evidence type="ECO:0000313" key="12">
    <source>
        <dbReference type="Proteomes" id="UP000663836"/>
    </source>
</evidence>
<dbReference type="SMART" id="SM00358">
    <property type="entry name" value="DSRM"/>
    <property type="match status" value="1"/>
</dbReference>
<evidence type="ECO:0000259" key="2">
    <source>
        <dbReference type="PROSITE" id="PS50137"/>
    </source>
</evidence>
<dbReference type="GO" id="GO:0003726">
    <property type="term" value="F:double-stranded RNA adenosine deaminase activity"/>
    <property type="evidence" value="ECO:0007669"/>
    <property type="project" value="TreeGrafter"/>
</dbReference>
<dbReference type="EMBL" id="CAJNOU010000504">
    <property type="protein sequence ID" value="CAF1017031.1"/>
    <property type="molecule type" value="Genomic_DNA"/>
</dbReference>
<dbReference type="GO" id="GO:0005730">
    <property type="term" value="C:nucleolus"/>
    <property type="evidence" value="ECO:0007669"/>
    <property type="project" value="TreeGrafter"/>
</dbReference>
<dbReference type="EMBL" id="CAJNOL010000636">
    <property type="protein sequence ID" value="CAF1147429.1"/>
    <property type="molecule type" value="Genomic_DNA"/>
</dbReference>
<dbReference type="Proteomes" id="UP000663854">
    <property type="component" value="Unassembled WGS sequence"/>
</dbReference>
<dbReference type="PROSITE" id="PS50137">
    <property type="entry name" value="DS_RBD"/>
    <property type="match status" value="2"/>
</dbReference>
<dbReference type="EMBL" id="CAJNOH010000114">
    <property type="protein sequence ID" value="CAF0880223.1"/>
    <property type="molecule type" value="Genomic_DNA"/>
</dbReference>
<dbReference type="Proteomes" id="UP000663823">
    <property type="component" value="Unassembled WGS sequence"/>
</dbReference>
<feature type="domain" description="A to I editase" evidence="3">
    <location>
        <begin position="407"/>
        <end position="725"/>
    </location>
</feature>
<evidence type="ECO:0000313" key="4">
    <source>
        <dbReference type="EMBL" id="CAF0880223.1"/>
    </source>
</evidence>
<evidence type="ECO:0000313" key="9">
    <source>
        <dbReference type="EMBL" id="CAF1339024.1"/>
    </source>
</evidence>
<proteinExistence type="predicted"/>
<evidence type="ECO:0000313" key="10">
    <source>
        <dbReference type="EMBL" id="CAF3604424.1"/>
    </source>
</evidence>
<dbReference type="GO" id="GO:0005737">
    <property type="term" value="C:cytoplasm"/>
    <property type="evidence" value="ECO:0007669"/>
    <property type="project" value="TreeGrafter"/>
</dbReference>
<dbReference type="GO" id="GO:0006382">
    <property type="term" value="P:adenosine to inosine editing"/>
    <property type="evidence" value="ECO:0007669"/>
    <property type="project" value="TreeGrafter"/>
</dbReference>
<dbReference type="PROSITE" id="PS50141">
    <property type="entry name" value="A_DEAMIN_EDITASE"/>
    <property type="match status" value="1"/>
</dbReference>
<dbReference type="EMBL" id="CAJNOT010002723">
    <property type="protein sequence ID" value="CAF1339024.1"/>
    <property type="molecule type" value="Genomic_DNA"/>
</dbReference>
<evidence type="ECO:0000313" key="11">
    <source>
        <dbReference type="EMBL" id="CAF3888638.1"/>
    </source>
</evidence>
<comment type="caution">
    <text evidence="11">The sequence shown here is derived from an EMBL/GenBank/DDBJ whole genome shotgun (WGS) entry which is preliminary data.</text>
</comment>
<organism evidence="11 12">
    <name type="scientific">Rotaria sordida</name>
    <dbReference type="NCBI Taxonomy" id="392033"/>
    <lineage>
        <taxon>Eukaryota</taxon>
        <taxon>Metazoa</taxon>
        <taxon>Spiralia</taxon>
        <taxon>Gnathifera</taxon>
        <taxon>Rotifera</taxon>
        <taxon>Eurotatoria</taxon>
        <taxon>Bdelloidea</taxon>
        <taxon>Philodinida</taxon>
        <taxon>Philodinidae</taxon>
        <taxon>Rotaria</taxon>
    </lineage>
</organism>
<dbReference type="AlphaFoldDB" id="A0A819GSX1"/>
<feature type="domain" description="DRBM" evidence="2">
    <location>
        <begin position="65"/>
        <end position="128"/>
    </location>
</feature>
<accession>A0A819GSX1</accession>
<dbReference type="SUPFAM" id="SSF54768">
    <property type="entry name" value="dsRNA-binding domain-like"/>
    <property type="match status" value="2"/>
</dbReference>
<dbReference type="PANTHER" id="PTHR10910">
    <property type="entry name" value="EUKARYOTE SPECIFIC DSRNA BINDING PROTEIN"/>
    <property type="match status" value="1"/>
</dbReference>
<name>A0A819GSX1_9BILA</name>
<gene>
    <name evidence="11" type="ORF">JBS370_LOCUS20243</name>
    <name evidence="7" type="ORF">JXQ802_LOCUS21544</name>
    <name evidence="8" type="ORF">JXQ802_LOCUS21563</name>
    <name evidence="10" type="ORF">OTI717_LOCUS6976</name>
    <name evidence="4" type="ORF">PYM288_LOCUS8501</name>
    <name evidence="6" type="ORF">RFH988_LOCUS19448</name>
    <name evidence="5" type="ORF">SEV965_LOCUS11602</name>
    <name evidence="9" type="ORF">ZHD862_LOCUS29943</name>
</gene>
<dbReference type="InterPro" id="IPR014720">
    <property type="entry name" value="dsRBD_dom"/>
</dbReference>
<dbReference type="Pfam" id="PF00035">
    <property type="entry name" value="dsrm"/>
    <property type="match status" value="1"/>
</dbReference>
<dbReference type="EMBL" id="CAJNOL010000637">
    <property type="protein sequence ID" value="CAF1147839.1"/>
    <property type="molecule type" value="Genomic_DNA"/>
</dbReference>
<dbReference type="Gene3D" id="3.30.160.20">
    <property type="match status" value="2"/>
</dbReference>
<dbReference type="Proteomes" id="UP000663836">
    <property type="component" value="Unassembled WGS sequence"/>
</dbReference>
<keyword evidence="1" id="KW-0694">RNA-binding</keyword>
<keyword evidence="13" id="KW-1185">Reference proteome</keyword>
<evidence type="ECO:0000256" key="1">
    <source>
        <dbReference type="PROSITE-ProRule" id="PRU00266"/>
    </source>
</evidence>
<dbReference type="Proteomes" id="UP000663882">
    <property type="component" value="Unassembled WGS sequence"/>
</dbReference>
<dbReference type="EMBL" id="CAJOAX010000507">
    <property type="protein sequence ID" value="CAF3604424.1"/>
    <property type="molecule type" value="Genomic_DNA"/>
</dbReference>
<evidence type="ECO:0000313" key="6">
    <source>
        <dbReference type="EMBL" id="CAF1103579.1"/>
    </source>
</evidence>
<evidence type="ECO:0000313" key="13">
    <source>
        <dbReference type="Proteomes" id="UP000663870"/>
    </source>
</evidence>
<protein>
    <submittedName>
        <fullName evidence="11">Uncharacterized protein</fullName>
    </submittedName>
</protein>
<dbReference type="OrthoDB" id="10268011at2759"/>
<dbReference type="Proteomes" id="UP000663889">
    <property type="component" value="Unassembled WGS sequence"/>
</dbReference>
<dbReference type="EMBL" id="CAJNOO010001138">
    <property type="protein sequence ID" value="CAF1103579.1"/>
    <property type="molecule type" value="Genomic_DNA"/>
</dbReference>
<dbReference type="Pfam" id="PF02137">
    <property type="entry name" value="A_deamin"/>
    <property type="match status" value="1"/>
</dbReference>
<dbReference type="GO" id="GO:0003725">
    <property type="term" value="F:double-stranded RNA binding"/>
    <property type="evidence" value="ECO:0007669"/>
    <property type="project" value="TreeGrafter"/>
</dbReference>
<dbReference type="EMBL" id="CAJOBD010002529">
    <property type="protein sequence ID" value="CAF3888638.1"/>
    <property type="molecule type" value="Genomic_DNA"/>
</dbReference>
<dbReference type="SMART" id="SM00552">
    <property type="entry name" value="ADEAMc"/>
    <property type="match status" value="1"/>
</dbReference>
<dbReference type="InterPro" id="IPR002466">
    <property type="entry name" value="A_deamin"/>
</dbReference>
<dbReference type="GO" id="GO:0008251">
    <property type="term" value="F:tRNA-specific adenosine deaminase activity"/>
    <property type="evidence" value="ECO:0007669"/>
    <property type="project" value="TreeGrafter"/>
</dbReference>
<evidence type="ECO:0000313" key="8">
    <source>
        <dbReference type="EMBL" id="CAF1147839.1"/>
    </source>
</evidence>
<sequence>MYNSFQISQMGDNRFTFAVQRLPAGPSYAESFQDQPLNRSNSRIGGQIKRIGPDIIEDLLRGKKNPVQCLNEYCSMTKKTIVYTETGSGYRYANYATIDDVQFPQGTGRSKKEAKIAGARRAFAALLDLDEEAFDTKFAGMSDVKIDRHGHKIVENGSNNPEHLYTSANVEELTHKLNLLATDHELLKSKGVAHALQRVNTERALSRASTINNSYPLVNNNNDLPMTNYGRESVLSGRPPSSINQYLTSTPISSFGGTSGLTTQIENPITNLQEYCKANMLPIDIKTEVCEPDPKNPDQRKLYRSWVILDNDETKISDVYAYTAIDARRRASQRALEALMKKQPSHIITSKPMVALTEYEEISNTVADFIKHNRANDHSDMFDTIHNRFYAAFVVKRTQRDVGRVVAFGMGSRCPEPENVSEMGESLLDCHALALARRAFIQYLYGELINYANGSAIRSILETSEKDSTKTQLKNHVSIHLLISGAPTGDGREFLPADCDGPMAPYDLVQMRAAGHAPIYEHPEHGHLRYKLSVGMETIDADPLQRFAIMSCSDKILKWNVLGVQGALLSNLIEPIKLSSITFLSGFKQSHTSRAVCCRLEKATDPVRVHHPMIGRVKYPLVQPQEFDSDYGYVWSTSFQGEVIDARCGRPVTGGTSLISKVVLLSEYRHVCQRLKIQSVTSDTSYYNLKQTAKEHQQKKRAMITYLEQKKFGYWSFEKKHLEQFRWQSTIPPIQRNITM</sequence>
<evidence type="ECO:0000313" key="5">
    <source>
        <dbReference type="EMBL" id="CAF1017031.1"/>
    </source>
</evidence>
<evidence type="ECO:0000313" key="7">
    <source>
        <dbReference type="EMBL" id="CAF1147429.1"/>
    </source>
</evidence>
<feature type="domain" description="DRBM" evidence="2">
    <location>
        <begin position="267"/>
        <end position="341"/>
    </location>
</feature>
<dbReference type="Proteomes" id="UP000663870">
    <property type="component" value="Unassembled WGS sequence"/>
</dbReference>
<dbReference type="GO" id="GO:0006396">
    <property type="term" value="P:RNA processing"/>
    <property type="evidence" value="ECO:0007669"/>
    <property type="project" value="InterPro"/>
</dbReference>
<evidence type="ECO:0000259" key="3">
    <source>
        <dbReference type="PROSITE" id="PS50141"/>
    </source>
</evidence>
<reference evidence="11" key="1">
    <citation type="submission" date="2021-02" db="EMBL/GenBank/DDBJ databases">
        <authorList>
            <person name="Nowell W R."/>
        </authorList>
    </citation>
    <scope>NUCLEOTIDE SEQUENCE</scope>
</reference>